<evidence type="ECO:0000313" key="2">
    <source>
        <dbReference type="Proteomes" id="UP000000598"/>
    </source>
</evidence>
<reference evidence="1 2" key="1">
    <citation type="journal article" date="2004" name="Nature">
        <title>Genome evolution in yeasts.</title>
        <authorList>
            <consortium name="Genolevures"/>
            <person name="Dujon B."/>
            <person name="Sherman D."/>
            <person name="Fischer G."/>
            <person name="Durrens P."/>
            <person name="Casaregola S."/>
            <person name="Lafontaine I."/>
            <person name="de Montigny J."/>
            <person name="Marck C."/>
            <person name="Neuveglise C."/>
            <person name="Talla E."/>
            <person name="Goffard N."/>
            <person name="Frangeul L."/>
            <person name="Aigle M."/>
            <person name="Anthouard V."/>
            <person name="Babour A."/>
            <person name="Barbe V."/>
            <person name="Barnay S."/>
            <person name="Blanchin S."/>
            <person name="Beckerich J.M."/>
            <person name="Beyne E."/>
            <person name="Bleykasten C."/>
            <person name="Boisrame A."/>
            <person name="Boyer J."/>
            <person name="Cattolico L."/>
            <person name="Confanioleri F."/>
            <person name="de Daruvar A."/>
            <person name="Despons L."/>
            <person name="Fabre E."/>
            <person name="Fairhead C."/>
            <person name="Ferry-Dumazet H."/>
            <person name="Groppi A."/>
            <person name="Hantraye F."/>
            <person name="Hennequin C."/>
            <person name="Jauniaux N."/>
            <person name="Joyet P."/>
            <person name="Kachouri R."/>
            <person name="Kerrest A."/>
            <person name="Koszul R."/>
            <person name="Lemaire M."/>
            <person name="Lesur I."/>
            <person name="Ma L."/>
            <person name="Muller H."/>
            <person name="Nicaud J.M."/>
            <person name="Nikolski M."/>
            <person name="Oztas S."/>
            <person name="Ozier-Kalogeropoulos O."/>
            <person name="Pellenz S."/>
            <person name="Potier S."/>
            <person name="Richard G.F."/>
            <person name="Straub M.L."/>
            <person name="Suleau A."/>
            <person name="Swennene D."/>
            <person name="Tekaia F."/>
            <person name="Wesolowski-Louvel M."/>
            <person name="Westhof E."/>
            <person name="Wirth B."/>
            <person name="Zeniou-Meyer M."/>
            <person name="Zivanovic I."/>
            <person name="Bolotin-Fukuhara M."/>
            <person name="Thierry A."/>
            <person name="Bouchier C."/>
            <person name="Caudron B."/>
            <person name="Scarpelli C."/>
            <person name="Gaillardin C."/>
            <person name="Weissenbach J."/>
            <person name="Wincker P."/>
            <person name="Souciet J.L."/>
        </authorList>
    </citation>
    <scope>NUCLEOTIDE SEQUENCE [LARGE SCALE GENOMIC DNA]</scope>
    <source>
        <strain evidence="2">ATCC 8585 / CBS 2359 / DSM 70799 / NBRC 1267 / NRRL Y-1140 / WM37</strain>
    </source>
</reference>
<dbReference type="GeneID" id="2893630"/>
<dbReference type="RefSeq" id="XP_454727.1">
    <property type="nucleotide sequence ID" value="XM_454727.1"/>
</dbReference>
<dbReference type="Proteomes" id="UP000000598">
    <property type="component" value="Chromosome E"/>
</dbReference>
<proteinExistence type="predicted"/>
<dbReference type="PaxDb" id="284590-Q6CMW2"/>
<protein>
    <submittedName>
        <fullName evidence="1">KLLA0E17249p</fullName>
    </submittedName>
</protein>
<evidence type="ECO:0000313" key="1">
    <source>
        <dbReference type="EMBL" id="CAG99814.1"/>
    </source>
</evidence>
<keyword evidence="2" id="KW-1185">Reference proteome</keyword>
<organism evidence="1 2">
    <name type="scientific">Kluyveromyces lactis (strain ATCC 8585 / CBS 2359 / DSM 70799 / NBRC 1267 / NRRL Y-1140 / WM37)</name>
    <name type="common">Yeast</name>
    <name type="synonym">Candida sphaerica</name>
    <dbReference type="NCBI Taxonomy" id="284590"/>
    <lineage>
        <taxon>Eukaryota</taxon>
        <taxon>Fungi</taxon>
        <taxon>Dikarya</taxon>
        <taxon>Ascomycota</taxon>
        <taxon>Saccharomycotina</taxon>
        <taxon>Saccharomycetes</taxon>
        <taxon>Saccharomycetales</taxon>
        <taxon>Saccharomycetaceae</taxon>
        <taxon>Kluyveromyces</taxon>
    </lineage>
</organism>
<dbReference type="KEGG" id="kla:KLLA0_E17249g"/>
<gene>
    <name evidence="1" type="ORF">KLLA0_E17249g</name>
</gene>
<dbReference type="InParanoid" id="Q6CMW2"/>
<accession>Q6CMW2</accession>
<dbReference type="AlphaFoldDB" id="Q6CMW2"/>
<dbReference type="EMBL" id="CR382125">
    <property type="protein sequence ID" value="CAG99814.1"/>
    <property type="molecule type" value="Genomic_DNA"/>
</dbReference>
<sequence length="124" mass="14434">MLVEDSLELCHVKSILIDSSGFDQRHRIDSIFFFYQNITIAAVSISKRKAKLDYQKNRPVIKCVRINTTSNKFKICASKSNYQQDTWGSVWYPRCQLTTSWLLDTHQVLHCKSPQIIRTLQKPA</sequence>
<name>Q6CMW2_KLULA</name>
<dbReference type="HOGENOM" id="CLU_2004264_0_0_1"/>